<gene>
    <name evidence="3" type="ORF">ABID14_001854</name>
</gene>
<proteinExistence type="inferred from homology"/>
<dbReference type="PIRSF" id="PIRSF006054">
    <property type="entry name" value="UCP006054"/>
    <property type="match status" value="1"/>
</dbReference>
<comment type="similarity">
    <text evidence="1">Belongs to the UPF0597 family.</text>
</comment>
<dbReference type="PANTHER" id="PTHR30501:SF2">
    <property type="entry name" value="UPF0597 PROTEIN YHAM"/>
    <property type="match status" value="1"/>
</dbReference>
<dbReference type="Pfam" id="PF03313">
    <property type="entry name" value="SDH_alpha"/>
    <property type="match status" value="1"/>
</dbReference>
<evidence type="ECO:0000313" key="4">
    <source>
        <dbReference type="Proteomes" id="UP001549162"/>
    </source>
</evidence>
<dbReference type="EMBL" id="JBEPMA010000018">
    <property type="protein sequence ID" value="MET3618216.1"/>
    <property type="molecule type" value="Genomic_DNA"/>
</dbReference>
<evidence type="ECO:0000256" key="1">
    <source>
        <dbReference type="HAMAP-Rule" id="MF_01845"/>
    </source>
</evidence>
<dbReference type="PANTHER" id="PTHR30501">
    <property type="entry name" value="UPF0597 PROTEIN YHAM"/>
    <property type="match status" value="1"/>
</dbReference>
<dbReference type="HAMAP" id="MF_01845">
    <property type="entry name" value="UPF0597"/>
    <property type="match status" value="1"/>
</dbReference>
<feature type="domain" description="Serine dehydratase-like alpha subunit" evidence="2">
    <location>
        <begin position="143"/>
        <end position="407"/>
    </location>
</feature>
<organism evidence="3 4">
    <name type="scientific">Peptoniphilus olsenii</name>
    <dbReference type="NCBI Taxonomy" id="411570"/>
    <lineage>
        <taxon>Bacteria</taxon>
        <taxon>Bacillati</taxon>
        <taxon>Bacillota</taxon>
        <taxon>Tissierellia</taxon>
        <taxon>Tissierellales</taxon>
        <taxon>Peptoniphilaceae</taxon>
        <taxon>Peptoniphilus</taxon>
    </lineage>
</organism>
<protein>
    <recommendedName>
        <fullName evidence="1">UPF0597 protein ABID14_001854</fullName>
    </recommendedName>
</protein>
<name>A0ABV2JBU6_9FIRM</name>
<comment type="caution">
    <text evidence="3">The sequence shown here is derived from an EMBL/GenBank/DDBJ whole genome shotgun (WGS) entry which is preliminary data.</text>
</comment>
<dbReference type="Proteomes" id="UP001549162">
    <property type="component" value="Unassembled WGS sequence"/>
</dbReference>
<evidence type="ECO:0000259" key="2">
    <source>
        <dbReference type="Pfam" id="PF03313"/>
    </source>
</evidence>
<sequence length="420" mass="45727">MNYYDFLEEELVVAYGCTEPIAIAYASAVAVKTLGEEPEKLIANLSSNMIKNANSVKVPSTDGRKGIPISVVAGAFLGDADRKLEVLEDIDKTRLSEMDDKIKNGVLDINLVRDVAILYIEIIAKSGKDQARVVIEDGHTNITLIEKNKELLFQKKREETDTRTVDLSIEAIYEFANNCDLEKLKPILDRQINYNIDIAKEGLINDYGSNIGKLVNKNANTIYSEKLVANASAASDARMSGSEKPVVINSGSGNQGITVSVPVIVFARDNNISDEKLYRALVFSNLIALYMKQGIGKLSAYCGVVSAAGAAACGIAYLKDDSKKVIAETLVNTLATNSGLICDGAKASCASKIASSLRNAFLSYDQAKTENTFESGDGIVKDEIEKTLDVVSHIAKYGMKKTDEVILSEMIENRDYLKEF</sequence>
<reference evidence="3 4" key="1">
    <citation type="submission" date="2024-06" db="EMBL/GenBank/DDBJ databases">
        <title>Genomic Encyclopedia of Type Strains, Phase IV (KMG-IV): sequencing the most valuable type-strain genomes for metagenomic binning, comparative biology and taxonomic classification.</title>
        <authorList>
            <person name="Goeker M."/>
        </authorList>
    </citation>
    <scope>NUCLEOTIDE SEQUENCE [LARGE SCALE GENOMIC DNA]</scope>
    <source>
        <strain evidence="3 4">DSM 21460</strain>
    </source>
</reference>
<evidence type="ECO:0000313" key="3">
    <source>
        <dbReference type="EMBL" id="MET3618216.1"/>
    </source>
</evidence>
<keyword evidence="4" id="KW-1185">Reference proteome</keyword>
<dbReference type="InterPro" id="IPR021144">
    <property type="entry name" value="UPF0597"/>
</dbReference>
<dbReference type="InterPro" id="IPR005130">
    <property type="entry name" value="Ser_deHydtase-like_asu"/>
</dbReference>
<accession>A0ABV2JBU6</accession>